<evidence type="ECO:0000256" key="15">
    <source>
        <dbReference type="RuleBase" id="RU003357"/>
    </source>
</evidence>
<evidence type="ECO:0000256" key="6">
    <source>
        <dbReference type="ARBA" id="ARBA00022692"/>
    </source>
</evidence>
<keyword evidence="13 14" id="KW-0998">Cell outer membrane</keyword>
<name>A0ABR9WG44_9BACT</name>
<evidence type="ECO:0000256" key="12">
    <source>
        <dbReference type="ARBA" id="ARBA00023170"/>
    </source>
</evidence>
<evidence type="ECO:0000256" key="3">
    <source>
        <dbReference type="ARBA" id="ARBA00022448"/>
    </source>
</evidence>
<evidence type="ECO:0000256" key="14">
    <source>
        <dbReference type="PROSITE-ProRule" id="PRU01360"/>
    </source>
</evidence>
<keyword evidence="12 19" id="KW-0675">Receptor</keyword>
<dbReference type="NCBIfam" id="TIGR01783">
    <property type="entry name" value="TonB-siderophor"/>
    <property type="match status" value="1"/>
</dbReference>
<comment type="caution">
    <text evidence="19">The sequence shown here is derived from an EMBL/GenBank/DDBJ whole genome shotgun (WGS) entry which is preliminary data.</text>
</comment>
<reference evidence="20" key="1">
    <citation type="submission" date="2023-07" db="EMBL/GenBank/DDBJ databases">
        <title>Dyadobacter sp. nov 'subterranea' isolated from contaminted grondwater.</title>
        <authorList>
            <person name="Szabo I."/>
            <person name="Al-Omari J."/>
            <person name="Szerdahelyi S.G."/>
            <person name="Rado J."/>
        </authorList>
    </citation>
    <scope>NUCLEOTIDE SEQUENCE [LARGE SCALE GENOMIC DNA]</scope>
    <source>
        <strain evidence="20">UP-52</strain>
    </source>
</reference>
<evidence type="ECO:0000256" key="13">
    <source>
        <dbReference type="ARBA" id="ARBA00023237"/>
    </source>
</evidence>
<evidence type="ECO:0000256" key="9">
    <source>
        <dbReference type="ARBA" id="ARBA00023065"/>
    </source>
</evidence>
<dbReference type="Gene3D" id="2.170.130.10">
    <property type="entry name" value="TonB-dependent receptor, plug domain"/>
    <property type="match status" value="1"/>
</dbReference>
<dbReference type="PANTHER" id="PTHR32552">
    <property type="entry name" value="FERRICHROME IRON RECEPTOR-RELATED"/>
    <property type="match status" value="1"/>
</dbReference>
<evidence type="ECO:0000259" key="18">
    <source>
        <dbReference type="Pfam" id="PF07715"/>
    </source>
</evidence>
<dbReference type="InterPro" id="IPR036942">
    <property type="entry name" value="Beta-barrel_TonB_sf"/>
</dbReference>
<evidence type="ECO:0000256" key="1">
    <source>
        <dbReference type="ARBA" id="ARBA00004571"/>
    </source>
</evidence>
<evidence type="ECO:0000259" key="17">
    <source>
        <dbReference type="Pfam" id="PF00593"/>
    </source>
</evidence>
<dbReference type="Gene3D" id="2.40.170.20">
    <property type="entry name" value="TonB-dependent receptor, beta-barrel domain"/>
    <property type="match status" value="1"/>
</dbReference>
<dbReference type="InterPro" id="IPR000531">
    <property type="entry name" value="Beta-barrel_TonB"/>
</dbReference>
<evidence type="ECO:0000256" key="2">
    <source>
        <dbReference type="ARBA" id="ARBA00009810"/>
    </source>
</evidence>
<dbReference type="Pfam" id="PF07715">
    <property type="entry name" value="Plug"/>
    <property type="match status" value="1"/>
</dbReference>
<dbReference type="EMBL" id="JACYGY010000001">
    <property type="protein sequence ID" value="MBE9464480.1"/>
    <property type="molecule type" value="Genomic_DNA"/>
</dbReference>
<dbReference type="CDD" id="cd01347">
    <property type="entry name" value="ligand_gated_channel"/>
    <property type="match status" value="1"/>
</dbReference>
<gene>
    <name evidence="19" type="ORF">IEE83_21555</name>
</gene>
<dbReference type="PANTHER" id="PTHR32552:SF68">
    <property type="entry name" value="FERRICHROME OUTER MEMBRANE TRANSPORTER_PHAGE RECEPTOR"/>
    <property type="match status" value="1"/>
</dbReference>
<dbReference type="Pfam" id="PF00593">
    <property type="entry name" value="TonB_dep_Rec_b-barrel"/>
    <property type="match status" value="1"/>
</dbReference>
<keyword evidence="10 15" id="KW-0798">TonB box</keyword>
<feature type="domain" description="TonB-dependent receptor plug" evidence="18">
    <location>
        <begin position="65"/>
        <end position="163"/>
    </location>
</feature>
<dbReference type="InterPro" id="IPR037066">
    <property type="entry name" value="Plug_dom_sf"/>
</dbReference>
<protein>
    <submittedName>
        <fullName evidence="19">TonB-dependent siderophore receptor</fullName>
    </submittedName>
</protein>
<keyword evidence="7 16" id="KW-0732">Signal</keyword>
<keyword evidence="5" id="KW-0410">Iron transport</keyword>
<accession>A0ABR9WG44</accession>
<comment type="subcellular location">
    <subcellularLocation>
        <location evidence="1 14">Cell outer membrane</location>
        <topology evidence="1 14">Multi-pass membrane protein</topology>
    </subcellularLocation>
</comment>
<dbReference type="InterPro" id="IPR039426">
    <property type="entry name" value="TonB-dep_rcpt-like"/>
</dbReference>
<evidence type="ECO:0000313" key="19">
    <source>
        <dbReference type="EMBL" id="MBE9464480.1"/>
    </source>
</evidence>
<keyword evidence="8" id="KW-0408">Iron</keyword>
<evidence type="ECO:0000256" key="8">
    <source>
        <dbReference type="ARBA" id="ARBA00023004"/>
    </source>
</evidence>
<dbReference type="InterPro" id="IPR010105">
    <property type="entry name" value="TonB_sidphr_rcpt"/>
</dbReference>
<proteinExistence type="inferred from homology"/>
<evidence type="ECO:0000256" key="10">
    <source>
        <dbReference type="ARBA" id="ARBA00023077"/>
    </source>
</evidence>
<sequence length="715" mass="79987">MKYKFLFAAFFIISNISFAQTKDKSTLDSDTASRELNEVTISSKYYQRYKIDNVSGSLKLNQALLSVPQNIQEIDKSIIRDQQAINVNESVTRNVSGAIRNNTADFYGPLIFMRGAGISTLRNGMDITMIYYGPLPEDASIIDRMEFIKGPAGFMNSIGDPAGSFNIVTKNPTGIRSNNISFTAGSFNLYRLTGDFDGSFGKNKKWQYRLNVAGQKAQSFQKFAFNDKVVVQPVIRYNINSKSSLTAEYIYGKQSFQQYLVTVFSPYGFGSLPRDFSITDPNKKPAQANENNGFLTYRSQLSEKWQFTAKATYARSHLDGNYFFVSAYNKATPNLIQRRLTYERFNSSVYALQTFVNGQFSTGAITHNVLASFDYNRKNFLGYAGYNDPKANPALYPLDALNPVYGITFDSNEKTGKLSDIATNKQYIQYYAGYVQDELNLLNDKLRITLAARLTSSKNSVSLPKPTSVSDVVVTPRIGLSYSVVKDLSVYGLLDHTYTPQSGISAAGGVFEPLKGKNLEAGLKKDWADGKWNTSVSVYQITRDNIIVTDPNNNNFQSQIGQTKSKGVEFDLKGEIFKGLNTVINYAYTDSYISKDANESNVGLPSPYLVKHIQNTWLNYKLPVKKLNGLSVSAGYQFQAGRKGRYSQDGNLPISNLFRVDGGLGWSNNRISVNGIVNNIFNRFNYGSAWTRPVGLFAYVPYAPREYRITVGYNF</sequence>
<evidence type="ECO:0000313" key="20">
    <source>
        <dbReference type="Proteomes" id="UP000634134"/>
    </source>
</evidence>
<evidence type="ECO:0000256" key="4">
    <source>
        <dbReference type="ARBA" id="ARBA00022452"/>
    </source>
</evidence>
<keyword evidence="6 14" id="KW-0812">Transmembrane</keyword>
<feature type="domain" description="TonB-dependent receptor-like beta-barrel" evidence="17">
    <location>
        <begin position="239"/>
        <end position="680"/>
    </location>
</feature>
<evidence type="ECO:0000256" key="16">
    <source>
        <dbReference type="SAM" id="SignalP"/>
    </source>
</evidence>
<keyword evidence="4 14" id="KW-1134">Transmembrane beta strand</keyword>
<evidence type="ECO:0000256" key="11">
    <source>
        <dbReference type="ARBA" id="ARBA00023136"/>
    </source>
</evidence>
<evidence type="ECO:0000256" key="7">
    <source>
        <dbReference type="ARBA" id="ARBA00022729"/>
    </source>
</evidence>
<feature type="signal peptide" evidence="16">
    <location>
        <begin position="1"/>
        <end position="19"/>
    </location>
</feature>
<dbReference type="SUPFAM" id="SSF56935">
    <property type="entry name" value="Porins"/>
    <property type="match status" value="1"/>
</dbReference>
<organism evidence="19 20">
    <name type="scientific">Dyadobacter subterraneus</name>
    <dbReference type="NCBI Taxonomy" id="2773304"/>
    <lineage>
        <taxon>Bacteria</taxon>
        <taxon>Pseudomonadati</taxon>
        <taxon>Bacteroidota</taxon>
        <taxon>Cytophagia</taxon>
        <taxon>Cytophagales</taxon>
        <taxon>Spirosomataceae</taxon>
        <taxon>Dyadobacter</taxon>
    </lineage>
</organism>
<keyword evidence="20" id="KW-1185">Reference proteome</keyword>
<dbReference type="PROSITE" id="PS52016">
    <property type="entry name" value="TONB_DEPENDENT_REC_3"/>
    <property type="match status" value="1"/>
</dbReference>
<keyword evidence="3 14" id="KW-0813">Transport</keyword>
<keyword evidence="11 14" id="KW-0472">Membrane</keyword>
<dbReference type="Proteomes" id="UP000634134">
    <property type="component" value="Unassembled WGS sequence"/>
</dbReference>
<feature type="chain" id="PRO_5045407781" evidence="16">
    <location>
        <begin position="20"/>
        <end position="715"/>
    </location>
</feature>
<dbReference type="RefSeq" id="WP_194122540.1">
    <property type="nucleotide sequence ID" value="NZ_JACYGY010000001.1"/>
</dbReference>
<evidence type="ECO:0000256" key="5">
    <source>
        <dbReference type="ARBA" id="ARBA00022496"/>
    </source>
</evidence>
<dbReference type="InterPro" id="IPR012910">
    <property type="entry name" value="Plug_dom"/>
</dbReference>
<keyword evidence="9" id="KW-0406">Ion transport</keyword>
<comment type="similarity">
    <text evidence="2 14 15">Belongs to the TonB-dependent receptor family.</text>
</comment>